<evidence type="ECO:0000256" key="3">
    <source>
        <dbReference type="ARBA" id="ARBA00022741"/>
    </source>
</evidence>
<dbReference type="GO" id="GO:0015808">
    <property type="term" value="P:L-alanine transport"/>
    <property type="evidence" value="ECO:0007669"/>
    <property type="project" value="TreeGrafter"/>
</dbReference>
<dbReference type="Proteomes" id="UP000476332">
    <property type="component" value="Unassembled WGS sequence"/>
</dbReference>
<dbReference type="PANTHER" id="PTHR45772:SF7">
    <property type="entry name" value="AMINO ACID ABC TRANSPORTER ATP-BINDING PROTEIN"/>
    <property type="match status" value="1"/>
</dbReference>
<evidence type="ECO:0000259" key="5">
    <source>
        <dbReference type="PROSITE" id="PS50893"/>
    </source>
</evidence>
<dbReference type="RefSeq" id="WP_163044452.1">
    <property type="nucleotide sequence ID" value="NZ_JAAAMJ010000010.1"/>
</dbReference>
<dbReference type="CDD" id="cd03219">
    <property type="entry name" value="ABC_Mj1267_LivG_branched"/>
    <property type="match status" value="1"/>
</dbReference>
<dbReference type="SUPFAM" id="SSF52540">
    <property type="entry name" value="P-loop containing nucleoside triphosphate hydrolases"/>
    <property type="match status" value="1"/>
</dbReference>
<dbReference type="InterPro" id="IPR003593">
    <property type="entry name" value="AAA+_ATPase"/>
</dbReference>
<keyword evidence="7" id="KW-1185">Reference proteome</keyword>
<evidence type="ECO:0000256" key="2">
    <source>
        <dbReference type="ARBA" id="ARBA00022448"/>
    </source>
</evidence>
<dbReference type="InterPro" id="IPR003439">
    <property type="entry name" value="ABC_transporter-like_ATP-bd"/>
</dbReference>
<organism evidence="6 7">
    <name type="scientific">Aurantimonas aggregata</name>
    <dbReference type="NCBI Taxonomy" id="2047720"/>
    <lineage>
        <taxon>Bacteria</taxon>
        <taxon>Pseudomonadati</taxon>
        <taxon>Pseudomonadota</taxon>
        <taxon>Alphaproteobacteria</taxon>
        <taxon>Hyphomicrobiales</taxon>
        <taxon>Aurantimonadaceae</taxon>
        <taxon>Aurantimonas</taxon>
    </lineage>
</organism>
<keyword evidence="4 6" id="KW-0067">ATP-binding</keyword>
<dbReference type="GO" id="GO:0015192">
    <property type="term" value="F:L-phenylalanine transmembrane transporter activity"/>
    <property type="evidence" value="ECO:0007669"/>
    <property type="project" value="TreeGrafter"/>
</dbReference>
<dbReference type="InterPro" id="IPR051120">
    <property type="entry name" value="ABC_AA/LPS_Transport"/>
</dbReference>
<keyword evidence="3" id="KW-0547">Nucleotide-binding</keyword>
<dbReference type="Pfam" id="PF00005">
    <property type="entry name" value="ABC_tran"/>
    <property type="match status" value="1"/>
</dbReference>
<dbReference type="EMBL" id="JAAAMJ010000010">
    <property type="protein sequence ID" value="NDV87699.1"/>
    <property type="molecule type" value="Genomic_DNA"/>
</dbReference>
<proteinExistence type="inferred from homology"/>
<name>A0A6L9MIL4_9HYPH</name>
<feature type="domain" description="ABC transporter" evidence="5">
    <location>
        <begin position="4"/>
        <end position="246"/>
    </location>
</feature>
<dbReference type="GO" id="GO:0005886">
    <property type="term" value="C:plasma membrane"/>
    <property type="evidence" value="ECO:0007669"/>
    <property type="project" value="TreeGrafter"/>
</dbReference>
<gene>
    <name evidence="6" type="ORF">GTW51_13410</name>
</gene>
<evidence type="ECO:0000313" key="7">
    <source>
        <dbReference type="Proteomes" id="UP000476332"/>
    </source>
</evidence>
<dbReference type="GO" id="GO:0005304">
    <property type="term" value="F:L-valine transmembrane transporter activity"/>
    <property type="evidence" value="ECO:0007669"/>
    <property type="project" value="TreeGrafter"/>
</dbReference>
<evidence type="ECO:0000313" key="6">
    <source>
        <dbReference type="EMBL" id="NDV87699.1"/>
    </source>
</evidence>
<comment type="similarity">
    <text evidence="1">Belongs to the ABC transporter superfamily.</text>
</comment>
<reference evidence="6 7" key="1">
    <citation type="submission" date="2020-01" db="EMBL/GenBank/DDBJ databases">
        <title>Genomes of bacteria type strains.</title>
        <authorList>
            <person name="Chen J."/>
            <person name="Zhu S."/>
            <person name="Chen J."/>
        </authorList>
    </citation>
    <scope>NUCLEOTIDE SEQUENCE [LARGE SCALE GENOMIC DNA]</scope>
    <source>
        <strain evidence="6 7">KCTC 52919</strain>
    </source>
</reference>
<dbReference type="GO" id="GO:0016887">
    <property type="term" value="F:ATP hydrolysis activity"/>
    <property type="evidence" value="ECO:0007669"/>
    <property type="project" value="InterPro"/>
</dbReference>
<dbReference type="AlphaFoldDB" id="A0A6L9MIL4"/>
<evidence type="ECO:0000256" key="1">
    <source>
        <dbReference type="ARBA" id="ARBA00005417"/>
    </source>
</evidence>
<accession>A0A6L9MIL4</accession>
<dbReference type="InterPro" id="IPR032823">
    <property type="entry name" value="BCA_ABC_TP_C"/>
</dbReference>
<dbReference type="GO" id="GO:1903805">
    <property type="term" value="P:L-valine import across plasma membrane"/>
    <property type="evidence" value="ECO:0007669"/>
    <property type="project" value="TreeGrafter"/>
</dbReference>
<dbReference type="InterPro" id="IPR017871">
    <property type="entry name" value="ABC_transporter-like_CS"/>
</dbReference>
<dbReference type="GO" id="GO:0042941">
    <property type="term" value="P:D-alanine transmembrane transport"/>
    <property type="evidence" value="ECO:0007669"/>
    <property type="project" value="TreeGrafter"/>
</dbReference>
<protein>
    <submittedName>
        <fullName evidence="6">ATP-binding cassette domain-containing protein</fullName>
    </submittedName>
</protein>
<dbReference type="Gene3D" id="3.40.50.300">
    <property type="entry name" value="P-loop containing nucleotide triphosphate hydrolases"/>
    <property type="match status" value="1"/>
</dbReference>
<dbReference type="PROSITE" id="PS50893">
    <property type="entry name" value="ABC_TRANSPORTER_2"/>
    <property type="match status" value="1"/>
</dbReference>
<dbReference type="SMART" id="SM00382">
    <property type="entry name" value="AAA"/>
    <property type="match status" value="1"/>
</dbReference>
<dbReference type="InterPro" id="IPR027417">
    <property type="entry name" value="P-loop_NTPase"/>
</dbReference>
<dbReference type="GO" id="GO:1903806">
    <property type="term" value="P:L-isoleucine import across plasma membrane"/>
    <property type="evidence" value="ECO:0007669"/>
    <property type="project" value="TreeGrafter"/>
</dbReference>
<sequence length="259" mass="27331">MSVLSVDHLAKAFQGVVAVDDLSFTVEPGEMVALIGPNGAGKSTSFNMLNGQLTPDRGSIRLFGKDITGWPTRRIAREGVGRTFQITQTFGSMTVRENVQTALIAHRRRGFDLFTRAVAFDPAAADALLATVGLDEAADRPAAQLAYGDLKRLELAVALSGKPRLLLMDEPTAGMAPGERQALMALVREIASAADGPSVLFTEHDMDVVFAHADRILVMNRGALIAEGGAEAIRKDPKVREVYLGGGAGSGASMGQADA</sequence>
<keyword evidence="2" id="KW-0813">Transport</keyword>
<dbReference type="PROSITE" id="PS00211">
    <property type="entry name" value="ABC_TRANSPORTER_1"/>
    <property type="match status" value="1"/>
</dbReference>
<dbReference type="GO" id="GO:0015188">
    <property type="term" value="F:L-isoleucine transmembrane transporter activity"/>
    <property type="evidence" value="ECO:0007669"/>
    <property type="project" value="TreeGrafter"/>
</dbReference>
<evidence type="ECO:0000256" key="4">
    <source>
        <dbReference type="ARBA" id="ARBA00022840"/>
    </source>
</evidence>
<dbReference type="Pfam" id="PF12399">
    <property type="entry name" value="BCA_ABC_TP_C"/>
    <property type="match status" value="1"/>
</dbReference>
<comment type="caution">
    <text evidence="6">The sequence shown here is derived from an EMBL/GenBank/DDBJ whole genome shotgun (WGS) entry which is preliminary data.</text>
</comment>
<dbReference type="GO" id="GO:0005524">
    <property type="term" value="F:ATP binding"/>
    <property type="evidence" value="ECO:0007669"/>
    <property type="project" value="UniProtKB-KW"/>
</dbReference>
<dbReference type="PANTHER" id="PTHR45772">
    <property type="entry name" value="CONSERVED COMPONENT OF ABC TRANSPORTER FOR NATURAL AMINO ACIDS-RELATED"/>
    <property type="match status" value="1"/>
</dbReference>